<evidence type="ECO:0000313" key="2">
    <source>
        <dbReference type="Proteomes" id="UP001597340"/>
    </source>
</evidence>
<dbReference type="EMBL" id="JBHTNZ010000007">
    <property type="protein sequence ID" value="MFD1461285.1"/>
    <property type="molecule type" value="Genomic_DNA"/>
</dbReference>
<comment type="caution">
    <text evidence="1">The sequence shown here is derived from an EMBL/GenBank/DDBJ whole genome shotgun (WGS) entry which is preliminary data.</text>
</comment>
<proteinExistence type="predicted"/>
<accession>A0ABW4D966</accession>
<name>A0ABW4D966_9BACL</name>
<reference evidence="2" key="1">
    <citation type="journal article" date="2019" name="Int. J. Syst. Evol. Microbiol.">
        <title>The Global Catalogue of Microorganisms (GCM) 10K type strain sequencing project: providing services to taxonomists for standard genome sequencing and annotation.</title>
        <authorList>
            <consortium name="The Broad Institute Genomics Platform"/>
            <consortium name="The Broad Institute Genome Sequencing Center for Infectious Disease"/>
            <person name="Wu L."/>
            <person name="Ma J."/>
        </authorList>
    </citation>
    <scope>NUCLEOTIDE SEQUENCE [LARGE SCALE GENOMIC DNA]</scope>
    <source>
        <strain evidence="2">CCM 9147</strain>
    </source>
</reference>
<evidence type="ECO:0000313" key="1">
    <source>
        <dbReference type="EMBL" id="MFD1461285.1"/>
    </source>
</evidence>
<keyword evidence="2" id="KW-1185">Reference proteome</keyword>
<dbReference type="RefSeq" id="WP_229524933.1">
    <property type="nucleotide sequence ID" value="NZ_JAFFQR010000079.1"/>
</dbReference>
<gene>
    <name evidence="1" type="ORF">ACFQ5D_07495</name>
</gene>
<sequence>MSNMDQQNTAGHTSSFAKRLFIGGLIGAAVAQAAKDTEKQLNATS</sequence>
<protein>
    <submittedName>
        <fullName evidence="1">Uncharacterized protein</fullName>
    </submittedName>
</protein>
<organism evidence="1 2">
    <name type="scientific">Paenibacillus farraposensis</name>
    <dbReference type="NCBI Taxonomy" id="2807095"/>
    <lineage>
        <taxon>Bacteria</taxon>
        <taxon>Bacillati</taxon>
        <taxon>Bacillota</taxon>
        <taxon>Bacilli</taxon>
        <taxon>Bacillales</taxon>
        <taxon>Paenibacillaceae</taxon>
        <taxon>Paenibacillus</taxon>
    </lineage>
</organism>
<dbReference type="Proteomes" id="UP001597340">
    <property type="component" value="Unassembled WGS sequence"/>
</dbReference>